<evidence type="ECO:0000256" key="4">
    <source>
        <dbReference type="PIRSR" id="PIRSR606689-1"/>
    </source>
</evidence>
<accession>A0A485KMB1</accession>
<dbReference type="GO" id="GO:0005525">
    <property type="term" value="F:GTP binding"/>
    <property type="evidence" value="ECO:0007669"/>
    <property type="project" value="UniProtKB-KW"/>
</dbReference>
<reference evidence="7" key="2">
    <citation type="submission" date="2019-06" db="EMBL/GenBank/DDBJ databases">
        <title>Genomics analysis of Aphanomyces spp. identifies a new class of oomycete effector associated with host adaptation.</title>
        <authorList>
            <person name="Gaulin E."/>
        </authorList>
    </citation>
    <scope>NUCLEOTIDE SEQUENCE</scope>
    <source>
        <strain evidence="7">CBS 578.67</strain>
    </source>
</reference>
<dbReference type="Pfam" id="PF00025">
    <property type="entry name" value="Arf"/>
    <property type="match status" value="1"/>
</dbReference>
<dbReference type="EMBL" id="CAADRA010005149">
    <property type="protein sequence ID" value="VFT86018.1"/>
    <property type="molecule type" value="Genomic_DNA"/>
</dbReference>
<protein>
    <submittedName>
        <fullName evidence="8">Aste57867_9134 protein</fullName>
    </submittedName>
</protein>
<reference evidence="8 9" key="1">
    <citation type="submission" date="2019-03" db="EMBL/GenBank/DDBJ databases">
        <authorList>
            <person name="Gaulin E."/>
            <person name="Dumas B."/>
        </authorList>
    </citation>
    <scope>NUCLEOTIDE SEQUENCE [LARGE SCALE GENOMIC DNA]</scope>
    <source>
        <strain evidence="8">CBS 568.67</strain>
    </source>
</reference>
<evidence type="ECO:0000256" key="2">
    <source>
        <dbReference type="ARBA" id="ARBA00022741"/>
    </source>
</evidence>
<evidence type="ECO:0000313" key="9">
    <source>
        <dbReference type="Proteomes" id="UP000332933"/>
    </source>
</evidence>
<name>A0A485KMB1_9STRA</name>
<feature type="binding site" evidence="4">
    <location>
        <begin position="167"/>
        <end position="170"/>
    </location>
    <ligand>
        <name>GTP</name>
        <dbReference type="ChEBI" id="CHEBI:37565"/>
    </ligand>
</feature>
<keyword evidence="5" id="KW-0460">Magnesium</keyword>
<proteinExistence type="inferred from homology"/>
<keyword evidence="9" id="KW-1185">Reference proteome</keyword>
<evidence type="ECO:0000256" key="3">
    <source>
        <dbReference type="ARBA" id="ARBA00023134"/>
    </source>
</evidence>
<dbReference type="InterPro" id="IPR005225">
    <property type="entry name" value="Small_GTP-bd"/>
</dbReference>
<sequence>MQNESKKDWADETDCTPDGLIGITAETATETAAFPNSIMGSFVAKLRRFLEDLSIKRRRILLLGLDAVGKTTILYHLRLQECVRTIPTIGFNVETFTYKAIEFTAWDIGVHEKARALWRHYYPNTDAIVFVVDSNDRDRMEEATGELHRMMANEADLRDAKLLVYANKQDLPHAMPCAEMVDAMRLHAFTSSKRKWTIQPCTAVTGEGLFEGLEWLRLTLE</sequence>
<feature type="binding site" evidence="4">
    <location>
        <begin position="64"/>
        <end position="71"/>
    </location>
    <ligand>
        <name>GTP</name>
        <dbReference type="ChEBI" id="CHEBI:37565"/>
    </ligand>
</feature>
<evidence type="ECO:0000313" key="7">
    <source>
        <dbReference type="EMBL" id="KAF0700321.1"/>
    </source>
</evidence>
<keyword evidence="2 4" id="KW-0547">Nucleotide-binding</keyword>
<dbReference type="EMBL" id="VJMH01005128">
    <property type="protein sequence ID" value="KAF0700321.1"/>
    <property type="molecule type" value="Genomic_DNA"/>
</dbReference>
<dbReference type="GO" id="GO:0003924">
    <property type="term" value="F:GTPase activity"/>
    <property type="evidence" value="ECO:0007669"/>
    <property type="project" value="InterPro"/>
</dbReference>
<evidence type="ECO:0000313" key="8">
    <source>
        <dbReference type="EMBL" id="VFT86018.1"/>
    </source>
</evidence>
<evidence type="ECO:0000256" key="6">
    <source>
        <dbReference type="RuleBase" id="RU003925"/>
    </source>
</evidence>
<keyword evidence="5" id="KW-0479">Metal-binding</keyword>
<dbReference type="AlphaFoldDB" id="A0A485KMB1"/>
<dbReference type="Proteomes" id="UP000332933">
    <property type="component" value="Unassembled WGS sequence"/>
</dbReference>
<organism evidence="8 9">
    <name type="scientific">Aphanomyces stellatus</name>
    <dbReference type="NCBI Taxonomy" id="120398"/>
    <lineage>
        <taxon>Eukaryota</taxon>
        <taxon>Sar</taxon>
        <taxon>Stramenopiles</taxon>
        <taxon>Oomycota</taxon>
        <taxon>Saprolegniomycetes</taxon>
        <taxon>Saprolegniales</taxon>
        <taxon>Verrucalvaceae</taxon>
        <taxon>Aphanomyces</taxon>
    </lineage>
</organism>
<feature type="binding site" evidence="5">
    <location>
        <position position="88"/>
    </location>
    <ligand>
        <name>Mg(2+)</name>
        <dbReference type="ChEBI" id="CHEBI:18420"/>
    </ligand>
</feature>
<dbReference type="InterPro" id="IPR006689">
    <property type="entry name" value="Small_GTPase_ARF/SAR"/>
</dbReference>
<dbReference type="InterPro" id="IPR027417">
    <property type="entry name" value="P-loop_NTPase"/>
</dbReference>
<dbReference type="GO" id="GO:0046872">
    <property type="term" value="F:metal ion binding"/>
    <property type="evidence" value="ECO:0007669"/>
    <property type="project" value="UniProtKB-KW"/>
</dbReference>
<dbReference type="InterPro" id="IPR024156">
    <property type="entry name" value="Small_GTPase_ARF"/>
</dbReference>
<dbReference type="PANTHER" id="PTHR11711">
    <property type="entry name" value="ADP RIBOSYLATION FACTOR-RELATED"/>
    <property type="match status" value="1"/>
</dbReference>
<dbReference type="PROSITE" id="PS51417">
    <property type="entry name" value="ARF"/>
    <property type="match status" value="1"/>
</dbReference>
<dbReference type="Gene3D" id="3.40.50.300">
    <property type="entry name" value="P-loop containing nucleotide triphosphate hydrolases"/>
    <property type="match status" value="1"/>
</dbReference>
<dbReference type="GO" id="GO:0030010">
    <property type="term" value="P:establishment of cell polarity"/>
    <property type="evidence" value="ECO:0007669"/>
    <property type="project" value="UniProtKB-ARBA"/>
</dbReference>
<evidence type="ECO:0000256" key="1">
    <source>
        <dbReference type="ARBA" id="ARBA00010290"/>
    </source>
</evidence>
<dbReference type="SUPFAM" id="SSF52540">
    <property type="entry name" value="P-loop containing nucleoside triphosphate hydrolases"/>
    <property type="match status" value="1"/>
</dbReference>
<dbReference type="SMART" id="SM00178">
    <property type="entry name" value="SAR"/>
    <property type="match status" value="1"/>
</dbReference>
<feature type="binding site" evidence="5">
    <location>
        <position position="71"/>
    </location>
    <ligand>
        <name>Mg(2+)</name>
        <dbReference type="ChEBI" id="CHEBI:18420"/>
    </ligand>
</feature>
<dbReference type="SMART" id="SM00177">
    <property type="entry name" value="ARF"/>
    <property type="match status" value="1"/>
</dbReference>
<comment type="similarity">
    <text evidence="1 6">Belongs to the small GTPase superfamily. Arf family.</text>
</comment>
<dbReference type="CDD" id="cd00878">
    <property type="entry name" value="Arf_Arl"/>
    <property type="match status" value="1"/>
</dbReference>
<dbReference type="NCBIfam" id="TIGR00231">
    <property type="entry name" value="small_GTP"/>
    <property type="match status" value="1"/>
</dbReference>
<gene>
    <name evidence="8" type="primary">Aste57867_9134</name>
    <name evidence="7" type="ORF">As57867_009098</name>
    <name evidence="8" type="ORF">ASTE57867_9134</name>
</gene>
<dbReference type="OrthoDB" id="2011769at2759"/>
<evidence type="ECO:0000256" key="5">
    <source>
        <dbReference type="PIRSR" id="PIRSR606689-2"/>
    </source>
</evidence>
<keyword evidence="3 4" id="KW-0342">GTP-binding</keyword>
<dbReference type="PRINTS" id="PR00328">
    <property type="entry name" value="SAR1GTPBP"/>
</dbReference>
<dbReference type="FunFam" id="3.40.50.300:FF:000412">
    <property type="entry name" value="ADP-ribosylation factor 1"/>
    <property type="match status" value="1"/>
</dbReference>